<keyword evidence="2" id="KW-1185">Reference proteome</keyword>
<name>A0ABP3PX27_9PROT</name>
<comment type="caution">
    <text evidence="1">The sequence shown here is derived from an EMBL/GenBank/DDBJ whole genome shotgun (WGS) entry which is preliminary data.</text>
</comment>
<evidence type="ECO:0000313" key="2">
    <source>
        <dbReference type="Proteomes" id="UP001501588"/>
    </source>
</evidence>
<dbReference type="RefSeq" id="WP_343894201.1">
    <property type="nucleotide sequence ID" value="NZ_BAAAFZ010000009.1"/>
</dbReference>
<evidence type="ECO:0000313" key="1">
    <source>
        <dbReference type="EMBL" id="GAA0574367.1"/>
    </source>
</evidence>
<proteinExistence type="predicted"/>
<accession>A0ABP3PX27</accession>
<reference evidence="2" key="1">
    <citation type="journal article" date="2019" name="Int. J. Syst. Evol. Microbiol.">
        <title>The Global Catalogue of Microorganisms (GCM) 10K type strain sequencing project: providing services to taxonomists for standard genome sequencing and annotation.</title>
        <authorList>
            <consortium name="The Broad Institute Genomics Platform"/>
            <consortium name="The Broad Institute Genome Sequencing Center for Infectious Disease"/>
            <person name="Wu L."/>
            <person name="Ma J."/>
        </authorList>
    </citation>
    <scope>NUCLEOTIDE SEQUENCE [LARGE SCALE GENOMIC DNA]</scope>
    <source>
        <strain evidence="2">JCM 9933</strain>
    </source>
</reference>
<gene>
    <name evidence="1" type="ORF">GCM10009416_11320</name>
</gene>
<dbReference type="EMBL" id="BAAAFZ010000009">
    <property type="protein sequence ID" value="GAA0574367.1"/>
    <property type="molecule type" value="Genomic_DNA"/>
</dbReference>
<dbReference type="Proteomes" id="UP001501588">
    <property type="component" value="Unassembled WGS sequence"/>
</dbReference>
<protein>
    <submittedName>
        <fullName evidence="1">Uncharacterized protein</fullName>
    </submittedName>
</protein>
<sequence length="80" mass="9156">MNDRQMPAAESSGPRLFFVYWRSQRRQFFSFRARVAARTAREARALFRPRRGAPEPRVVGVKQCAVWEGGACARAGRWVG</sequence>
<organism evidence="1 2">
    <name type="scientific">Craurococcus roseus</name>
    <dbReference type="NCBI Taxonomy" id="77585"/>
    <lineage>
        <taxon>Bacteria</taxon>
        <taxon>Pseudomonadati</taxon>
        <taxon>Pseudomonadota</taxon>
        <taxon>Alphaproteobacteria</taxon>
        <taxon>Acetobacterales</taxon>
        <taxon>Acetobacteraceae</taxon>
        <taxon>Craurococcus</taxon>
    </lineage>
</organism>